<keyword evidence="7" id="KW-1185">Reference proteome</keyword>
<dbReference type="PANTHER" id="PTHR30417">
    <property type="entry name" value="N-ACETYLMURAMOYL-L-ALANINE AMIDASE AMID"/>
    <property type="match status" value="1"/>
</dbReference>
<dbReference type="GO" id="GO:0008745">
    <property type="term" value="F:N-acetylmuramoyl-L-alanine amidase activity"/>
    <property type="evidence" value="ECO:0007669"/>
    <property type="project" value="UniProtKB-EC"/>
</dbReference>
<dbReference type="SUPFAM" id="SSF55846">
    <property type="entry name" value="N-acetylmuramoyl-L-alanine amidase-like"/>
    <property type="match status" value="1"/>
</dbReference>
<accession>A0A418SI20</accession>
<dbReference type="GO" id="GO:0019867">
    <property type="term" value="C:outer membrane"/>
    <property type="evidence" value="ECO:0007669"/>
    <property type="project" value="TreeGrafter"/>
</dbReference>
<gene>
    <name evidence="6" type="primary">amiD_2</name>
    <name evidence="6" type="ORF">PSAL_033480</name>
</gene>
<dbReference type="Pfam" id="PF01510">
    <property type="entry name" value="Amidase_2"/>
    <property type="match status" value="1"/>
</dbReference>
<dbReference type="PANTHER" id="PTHR30417:SF1">
    <property type="entry name" value="N-ACETYLMURAMOYL-L-ALANINE AMIDASE AMID"/>
    <property type="match status" value="1"/>
</dbReference>
<keyword evidence="4" id="KW-0961">Cell wall biogenesis/degradation</keyword>
<dbReference type="GO" id="GO:0071555">
    <property type="term" value="P:cell wall organization"/>
    <property type="evidence" value="ECO:0007669"/>
    <property type="project" value="UniProtKB-KW"/>
</dbReference>
<comment type="catalytic activity">
    <reaction evidence="1">
        <text>Hydrolyzes the link between N-acetylmuramoyl residues and L-amino acid residues in certain cell-wall glycopeptides.</text>
        <dbReference type="EC" id="3.5.1.28"/>
    </reaction>
</comment>
<name>A0A418SI20_9RHOB</name>
<dbReference type="SMART" id="SM00644">
    <property type="entry name" value="Ami_2"/>
    <property type="match status" value="1"/>
</dbReference>
<dbReference type="InterPro" id="IPR036505">
    <property type="entry name" value="Amidase/PGRP_sf"/>
</dbReference>
<organism evidence="6 7">
    <name type="scientific">Pseudooceanicola algae</name>
    <dbReference type="NCBI Taxonomy" id="1537215"/>
    <lineage>
        <taxon>Bacteria</taxon>
        <taxon>Pseudomonadati</taxon>
        <taxon>Pseudomonadota</taxon>
        <taxon>Alphaproteobacteria</taxon>
        <taxon>Rhodobacterales</taxon>
        <taxon>Paracoccaceae</taxon>
        <taxon>Pseudooceanicola</taxon>
    </lineage>
</organism>
<dbReference type="GO" id="GO:0009253">
    <property type="term" value="P:peptidoglycan catabolic process"/>
    <property type="evidence" value="ECO:0007669"/>
    <property type="project" value="InterPro"/>
</dbReference>
<dbReference type="EMBL" id="CP060436">
    <property type="protein sequence ID" value="QPM92085.1"/>
    <property type="molecule type" value="Genomic_DNA"/>
</dbReference>
<reference evidence="6 7" key="1">
    <citation type="submission" date="2020-08" db="EMBL/GenBank/DDBJ databases">
        <title>Genome sequence of Rhodobacteraceae bacterium Lw-13e.</title>
        <authorList>
            <person name="Poehlein A."/>
            <person name="Wolter L."/>
            <person name="Daniel R."/>
            <person name="Brinkhoff T."/>
        </authorList>
    </citation>
    <scope>NUCLEOTIDE SEQUENCE [LARGE SCALE GENOMIC DNA]</scope>
    <source>
        <strain evidence="6 7">Lw-13e</strain>
    </source>
</reference>
<sequence length="235" mass="25994">MAQAPDQPDAIWRPSPNVNDRRGAALPDIIVLHYTAMQSAEAALQRLCDPAPPADLSPVSCHYLIGEDGRLWQLCPEARRAWHAGQGAWAGVGDVNSRSIGIELANRAETPFAEGQMAGLERLLPQIMARWSIPPERVIGHSDMAPLRKSDPGTKFDWRRLARQDLSVWPAPGGRDEGDLITDLRRFGYPVDDTPPKDLLAAFRQRFRPWASGPEAADDRIIARDLARRFPAAKG</sequence>
<evidence type="ECO:0000256" key="2">
    <source>
        <dbReference type="ARBA" id="ARBA00011901"/>
    </source>
</evidence>
<dbReference type="AlphaFoldDB" id="A0A418SI20"/>
<keyword evidence="3 6" id="KW-0378">Hydrolase</keyword>
<evidence type="ECO:0000256" key="4">
    <source>
        <dbReference type="ARBA" id="ARBA00023316"/>
    </source>
</evidence>
<evidence type="ECO:0000313" key="7">
    <source>
        <dbReference type="Proteomes" id="UP000283786"/>
    </source>
</evidence>
<protein>
    <recommendedName>
        <fullName evidence="2">N-acetylmuramoyl-L-alanine amidase</fullName>
        <ecNumber evidence="2">3.5.1.28</ecNumber>
    </recommendedName>
</protein>
<dbReference type="RefSeq" id="WP_119838700.1">
    <property type="nucleotide sequence ID" value="NZ_CP060436.1"/>
</dbReference>
<dbReference type="EC" id="3.5.1.28" evidence="2"/>
<dbReference type="OrthoDB" id="9794842at2"/>
<dbReference type="GO" id="GO:0009254">
    <property type="term" value="P:peptidoglycan turnover"/>
    <property type="evidence" value="ECO:0007669"/>
    <property type="project" value="TreeGrafter"/>
</dbReference>
<dbReference type="KEGG" id="palw:PSAL_033480"/>
<dbReference type="InterPro" id="IPR051206">
    <property type="entry name" value="NAMLAA_amidase_2"/>
</dbReference>
<dbReference type="CDD" id="cd06583">
    <property type="entry name" value="PGRP"/>
    <property type="match status" value="1"/>
</dbReference>
<evidence type="ECO:0000256" key="1">
    <source>
        <dbReference type="ARBA" id="ARBA00001561"/>
    </source>
</evidence>
<proteinExistence type="predicted"/>
<dbReference type="Gene3D" id="3.40.80.10">
    <property type="entry name" value="Peptidoglycan recognition protein-like"/>
    <property type="match status" value="1"/>
</dbReference>
<dbReference type="Proteomes" id="UP000283786">
    <property type="component" value="Chromosome"/>
</dbReference>
<dbReference type="InterPro" id="IPR002502">
    <property type="entry name" value="Amidase_domain"/>
</dbReference>
<evidence type="ECO:0000313" key="6">
    <source>
        <dbReference type="EMBL" id="QPM92085.1"/>
    </source>
</evidence>
<evidence type="ECO:0000256" key="3">
    <source>
        <dbReference type="ARBA" id="ARBA00022801"/>
    </source>
</evidence>
<evidence type="ECO:0000259" key="5">
    <source>
        <dbReference type="SMART" id="SM00644"/>
    </source>
</evidence>
<feature type="domain" description="N-acetylmuramoyl-L-alanine amidase" evidence="5">
    <location>
        <begin position="18"/>
        <end position="153"/>
    </location>
</feature>